<dbReference type="PANTHER" id="PTHR30204">
    <property type="entry name" value="REDOX-CYCLING DRUG-SENSING TRANSCRIPTIONAL ACTIVATOR SOXR"/>
    <property type="match status" value="1"/>
</dbReference>
<keyword evidence="3" id="KW-0010">Activator</keyword>
<dbReference type="SUPFAM" id="SSF89082">
    <property type="entry name" value="Antibiotic binding domain of TipA-like multidrug resistance regulators"/>
    <property type="match status" value="1"/>
</dbReference>
<evidence type="ECO:0000256" key="3">
    <source>
        <dbReference type="ARBA" id="ARBA00023159"/>
    </source>
</evidence>
<dbReference type="PRINTS" id="PR00040">
    <property type="entry name" value="HTHMERR"/>
</dbReference>
<dbReference type="GO" id="GO:0003677">
    <property type="term" value="F:DNA binding"/>
    <property type="evidence" value="ECO:0007669"/>
    <property type="project" value="UniProtKB-KW"/>
</dbReference>
<evidence type="ECO:0000313" key="7">
    <source>
        <dbReference type="Proteomes" id="UP000285376"/>
    </source>
</evidence>
<evidence type="ECO:0000259" key="5">
    <source>
        <dbReference type="PROSITE" id="PS50937"/>
    </source>
</evidence>
<evidence type="ECO:0000256" key="4">
    <source>
        <dbReference type="ARBA" id="ARBA00023163"/>
    </source>
</evidence>
<dbReference type="Proteomes" id="UP000285376">
    <property type="component" value="Unassembled WGS sequence"/>
</dbReference>
<comment type="caution">
    <text evidence="6">The sequence shown here is derived from an EMBL/GenBank/DDBJ whole genome shotgun (WGS) entry which is preliminary data.</text>
</comment>
<proteinExistence type="predicted"/>
<organism evidence="6 7">
    <name type="scientific">Dermacoccus abyssi</name>
    <dbReference type="NCBI Taxonomy" id="322596"/>
    <lineage>
        <taxon>Bacteria</taxon>
        <taxon>Bacillati</taxon>
        <taxon>Actinomycetota</taxon>
        <taxon>Actinomycetes</taxon>
        <taxon>Micrococcales</taxon>
        <taxon>Dermacoccaceae</taxon>
        <taxon>Dermacoccus</taxon>
    </lineage>
</organism>
<keyword evidence="1" id="KW-0805">Transcription regulation</keyword>
<dbReference type="InterPro" id="IPR047057">
    <property type="entry name" value="MerR_fam"/>
</dbReference>
<dbReference type="CDD" id="cd01106">
    <property type="entry name" value="HTH_TipAL-Mta"/>
    <property type="match status" value="1"/>
</dbReference>
<evidence type="ECO:0000256" key="1">
    <source>
        <dbReference type="ARBA" id="ARBA00023015"/>
    </source>
</evidence>
<dbReference type="InterPro" id="IPR009061">
    <property type="entry name" value="DNA-bd_dom_put_sf"/>
</dbReference>
<dbReference type="GO" id="GO:0003700">
    <property type="term" value="F:DNA-binding transcription factor activity"/>
    <property type="evidence" value="ECO:0007669"/>
    <property type="project" value="InterPro"/>
</dbReference>
<dbReference type="PROSITE" id="PS50937">
    <property type="entry name" value="HTH_MERR_2"/>
    <property type="match status" value="1"/>
</dbReference>
<dbReference type="SMART" id="SM00422">
    <property type="entry name" value="HTH_MERR"/>
    <property type="match status" value="1"/>
</dbReference>
<dbReference type="Pfam" id="PF00376">
    <property type="entry name" value="MerR"/>
    <property type="match status" value="1"/>
</dbReference>
<reference evidence="6 7" key="1">
    <citation type="submission" date="2018-08" db="EMBL/GenBank/DDBJ databases">
        <title>Whole genome sequence analysis of Dermacoccus abyssi bacteria isolated from Deep Mariana trench Micromonospora spp reveals genes involved in the environmental adaptation and production of secondary metabolites.</title>
        <authorList>
            <person name="Abdel-Mageed W.M."/>
            <person name="Lehri B."/>
            <person name="Nouioui I."/>
            <person name="Goodfellow I."/>
            <person name="Jaspars M."/>
            <person name="Karlyshev A."/>
        </authorList>
    </citation>
    <scope>NUCLEOTIDE SEQUENCE [LARGE SCALE GENOMIC DNA]</scope>
    <source>
        <strain evidence="6 7">MT1.1</strain>
    </source>
</reference>
<dbReference type="Pfam" id="PF07739">
    <property type="entry name" value="TipAS"/>
    <property type="match status" value="1"/>
</dbReference>
<accession>A0A417Z2A7</accession>
<sequence>MTDDLLTVGQVAERFGITVRTLHHYDAIGLVTPSERSWADYRLYSPGDVQRLARVVLLRRLEMPLADIGAVLADDDALTEQLRRRREAVIARLDELNGLVRAIDTALTREEPMSDYAITEGEMKEIFGTGYDESYDAEAEARWGETDAYKESQRRAKSYTKEQWVRIKAEGDAVVERFAQAKRDGAEPGSEQADAAVQAHRDHIETWFNDVPLPMLRGMGEMFSADPRFAKTYDDVEPDLAPYVTSVITAYCAKRGVDETCGS</sequence>
<evidence type="ECO:0000313" key="6">
    <source>
        <dbReference type="EMBL" id="RHW44399.1"/>
    </source>
</evidence>
<gene>
    <name evidence="6" type="ORF">D1832_12630</name>
</gene>
<dbReference type="RefSeq" id="WP_118914490.1">
    <property type="nucleotide sequence ID" value="NZ_CBCRVH010000017.1"/>
</dbReference>
<dbReference type="SUPFAM" id="SSF46955">
    <property type="entry name" value="Putative DNA-binding domain"/>
    <property type="match status" value="1"/>
</dbReference>
<name>A0A417Z2A7_9MICO</name>
<keyword evidence="4" id="KW-0804">Transcription</keyword>
<dbReference type="EMBL" id="QWLM01000017">
    <property type="protein sequence ID" value="RHW44399.1"/>
    <property type="molecule type" value="Genomic_DNA"/>
</dbReference>
<dbReference type="InterPro" id="IPR000551">
    <property type="entry name" value="MerR-type_HTH_dom"/>
</dbReference>
<dbReference type="InterPro" id="IPR012925">
    <property type="entry name" value="TipAS_dom"/>
</dbReference>
<evidence type="ECO:0000256" key="2">
    <source>
        <dbReference type="ARBA" id="ARBA00023125"/>
    </source>
</evidence>
<dbReference type="Gene3D" id="1.10.490.50">
    <property type="entry name" value="Antibiotic binding domain of TipA-like multidrug resistance regulators"/>
    <property type="match status" value="1"/>
</dbReference>
<dbReference type="PANTHER" id="PTHR30204:SF90">
    <property type="entry name" value="HTH-TYPE TRANSCRIPTIONAL ACTIVATOR MTA"/>
    <property type="match status" value="1"/>
</dbReference>
<dbReference type="AlphaFoldDB" id="A0A417Z2A7"/>
<dbReference type="Gene3D" id="1.10.1660.10">
    <property type="match status" value="1"/>
</dbReference>
<dbReference type="InterPro" id="IPR036244">
    <property type="entry name" value="TipA-like_antibiotic-bd"/>
</dbReference>
<keyword evidence="2" id="KW-0238">DNA-binding</keyword>
<protein>
    <submittedName>
        <fullName evidence="6">MerR family transcriptional regulator</fullName>
    </submittedName>
</protein>
<feature type="domain" description="HTH merR-type" evidence="5">
    <location>
        <begin position="5"/>
        <end position="74"/>
    </location>
</feature>